<dbReference type="OrthoDB" id="9793390at2"/>
<feature type="transmembrane region" description="Helical" evidence="8">
    <location>
        <begin position="322"/>
        <end position="349"/>
    </location>
</feature>
<keyword evidence="5 8" id="KW-0812">Transmembrane</keyword>
<dbReference type="InterPro" id="IPR002549">
    <property type="entry name" value="AI-2E-like"/>
</dbReference>
<proteinExistence type="inferred from homology"/>
<evidence type="ECO:0000256" key="3">
    <source>
        <dbReference type="ARBA" id="ARBA00022448"/>
    </source>
</evidence>
<dbReference type="Proteomes" id="UP000005707">
    <property type="component" value="Unassembled WGS sequence"/>
</dbReference>
<feature type="transmembrane region" description="Helical" evidence="8">
    <location>
        <begin position="171"/>
        <end position="189"/>
    </location>
</feature>
<dbReference type="PANTHER" id="PTHR21716:SF53">
    <property type="entry name" value="PERMEASE PERM-RELATED"/>
    <property type="match status" value="1"/>
</dbReference>
<evidence type="ECO:0000256" key="4">
    <source>
        <dbReference type="ARBA" id="ARBA00022475"/>
    </source>
</evidence>
<comment type="caution">
    <text evidence="9">The sequence shown here is derived from an EMBL/GenBank/DDBJ whole genome shotgun (WGS) entry which is preliminary data.</text>
</comment>
<dbReference type="Pfam" id="PF01594">
    <property type="entry name" value="AI-2E_transport"/>
    <property type="match status" value="1"/>
</dbReference>
<feature type="transmembrane region" description="Helical" evidence="8">
    <location>
        <begin position="279"/>
        <end position="302"/>
    </location>
</feature>
<evidence type="ECO:0000256" key="5">
    <source>
        <dbReference type="ARBA" id="ARBA00022692"/>
    </source>
</evidence>
<keyword evidence="3" id="KW-0813">Transport</keyword>
<evidence type="ECO:0000256" key="6">
    <source>
        <dbReference type="ARBA" id="ARBA00022989"/>
    </source>
</evidence>
<keyword evidence="4" id="KW-1003">Cell membrane</keyword>
<feature type="transmembrane region" description="Helical" evidence="8">
    <location>
        <begin position="224"/>
        <end position="247"/>
    </location>
</feature>
<dbReference type="RefSeq" id="WP_008826401.1">
    <property type="nucleotide sequence ID" value="NZ_AFNU02000001.1"/>
</dbReference>
<evidence type="ECO:0000256" key="1">
    <source>
        <dbReference type="ARBA" id="ARBA00004651"/>
    </source>
</evidence>
<dbReference type="GO" id="GO:0005886">
    <property type="term" value="C:plasma membrane"/>
    <property type="evidence" value="ECO:0007669"/>
    <property type="project" value="UniProtKB-SubCell"/>
</dbReference>
<evidence type="ECO:0000313" key="9">
    <source>
        <dbReference type="EMBL" id="ERJ13493.1"/>
    </source>
</evidence>
<dbReference type="FunCoup" id="U2EEW9">
    <property type="interactions" value="315"/>
</dbReference>
<evidence type="ECO:0000256" key="8">
    <source>
        <dbReference type="SAM" id="Phobius"/>
    </source>
</evidence>
<evidence type="ECO:0008006" key="11">
    <source>
        <dbReference type="Google" id="ProtNLM"/>
    </source>
</evidence>
<keyword evidence="6 8" id="KW-1133">Transmembrane helix</keyword>
<evidence type="ECO:0000313" key="10">
    <source>
        <dbReference type="Proteomes" id="UP000005707"/>
    </source>
</evidence>
<keyword evidence="7 8" id="KW-0472">Membrane</keyword>
<feature type="transmembrane region" description="Helical" evidence="8">
    <location>
        <begin position="12"/>
        <end position="29"/>
    </location>
</feature>
<reference evidence="9 10" key="2">
    <citation type="journal article" date="2013" name="PLoS ONE">
        <title>INDIGO - INtegrated Data Warehouse of MIcrobial GenOmes with Examples from the Red Sea Extremophiles.</title>
        <authorList>
            <person name="Alam I."/>
            <person name="Antunes A."/>
            <person name="Kamau A.A."/>
            <person name="Ba Alawi W."/>
            <person name="Kalkatawi M."/>
            <person name="Stingl U."/>
            <person name="Bajic V.B."/>
        </authorList>
    </citation>
    <scope>NUCLEOTIDE SEQUENCE [LARGE SCALE GENOMIC DNA]</scope>
    <source>
        <strain evidence="9 10">SSD-17B</strain>
    </source>
</reference>
<reference evidence="9 10" key="1">
    <citation type="journal article" date="2011" name="J. Bacteriol.">
        <title>Genome sequence of Haloplasma contractile, an unusual contractile bacterium from a deep-sea anoxic brine lake.</title>
        <authorList>
            <person name="Antunes A."/>
            <person name="Alam I."/>
            <person name="El Dorry H."/>
            <person name="Siam R."/>
            <person name="Robertson A."/>
            <person name="Bajic V.B."/>
            <person name="Stingl U."/>
        </authorList>
    </citation>
    <scope>NUCLEOTIDE SEQUENCE [LARGE SCALE GENOMIC DNA]</scope>
    <source>
        <strain evidence="9 10">SSD-17B</strain>
    </source>
</reference>
<accession>U2EEW9</accession>
<organism evidence="9 10">
    <name type="scientific">Haloplasma contractile SSD-17B</name>
    <dbReference type="NCBI Taxonomy" id="1033810"/>
    <lineage>
        <taxon>Bacteria</taxon>
        <taxon>Bacillati</taxon>
        <taxon>Mycoplasmatota</taxon>
        <taxon>Mollicutes</taxon>
        <taxon>Haloplasmatales</taxon>
        <taxon>Haloplasmataceae</taxon>
        <taxon>Haloplasma</taxon>
    </lineage>
</organism>
<feature type="transmembrane region" description="Helical" evidence="8">
    <location>
        <begin position="253"/>
        <end position="272"/>
    </location>
</feature>
<evidence type="ECO:0000256" key="2">
    <source>
        <dbReference type="ARBA" id="ARBA00009773"/>
    </source>
</evidence>
<comment type="similarity">
    <text evidence="2">Belongs to the autoinducer-2 exporter (AI-2E) (TC 2.A.86) family.</text>
</comment>
<dbReference type="eggNOG" id="COG0628">
    <property type="taxonomic scope" value="Bacteria"/>
</dbReference>
<dbReference type="PANTHER" id="PTHR21716">
    <property type="entry name" value="TRANSMEMBRANE PROTEIN"/>
    <property type="match status" value="1"/>
</dbReference>
<protein>
    <recommendedName>
        <fullName evidence="11">AI-2E family transporter</fullName>
    </recommendedName>
</protein>
<comment type="subcellular location">
    <subcellularLocation>
        <location evidence="1">Cell membrane</location>
        <topology evidence="1">Multi-pass membrane protein</topology>
    </subcellularLocation>
</comment>
<name>U2EEW9_9MOLU</name>
<sequence length="362" mass="42283">MKTLKSLIETKRHLYNGTIFFLILLNFYMAKLLVSQKIFKALGMVIVAILIPFLISFVIVYIFRPVLLWIERKSHVKTWVSTSLFMAFLLVSVLMFIEYFIPLLFTQINNLIREFPHYKDQLLLQVKTFEQKHEFLQSGTLSQILKQFTNRTSFFKESNSTRLILHLMKQFASFLWICLLIPIIIFMMVKDYDLILNSLLKLTPRNEQDTIKHLFKRIDRKLGLYIRGQLLVFIYMFLGSFSLFSLIGLNHSFLFAVLFALTNFIPYLGPYLGGIPLSIYAYLQSPHILLFILLIIFFLQQFDGDIGQPIIFGKQLNLHPLVIIICMATGSVLFGVVGLIIAIPLFIIIKEVFYAYKSRLYR</sequence>
<dbReference type="AlphaFoldDB" id="U2EEW9"/>
<keyword evidence="10" id="KW-1185">Reference proteome</keyword>
<gene>
    <name evidence="9" type="ORF">HLPCO_000144</name>
</gene>
<dbReference type="EMBL" id="AFNU02000001">
    <property type="protein sequence ID" value="ERJ13493.1"/>
    <property type="molecule type" value="Genomic_DNA"/>
</dbReference>
<evidence type="ECO:0000256" key="7">
    <source>
        <dbReference type="ARBA" id="ARBA00023136"/>
    </source>
</evidence>
<feature type="transmembrane region" description="Helical" evidence="8">
    <location>
        <begin position="41"/>
        <end position="63"/>
    </location>
</feature>
<dbReference type="GO" id="GO:0055085">
    <property type="term" value="P:transmembrane transport"/>
    <property type="evidence" value="ECO:0007669"/>
    <property type="project" value="TreeGrafter"/>
</dbReference>
<dbReference type="InParanoid" id="U2EEW9"/>
<feature type="transmembrane region" description="Helical" evidence="8">
    <location>
        <begin position="84"/>
        <end position="105"/>
    </location>
</feature>